<accession>H1HPT0</accession>
<dbReference type="CDD" id="cd00761">
    <property type="entry name" value="Glyco_tranf_GTA_type"/>
    <property type="match status" value="1"/>
</dbReference>
<dbReference type="Pfam" id="PF00535">
    <property type="entry name" value="Glycos_transf_2"/>
    <property type="match status" value="1"/>
</dbReference>
<dbReference type="EMBL" id="AGEK01000037">
    <property type="protein sequence ID" value="EHO67154.1"/>
    <property type="molecule type" value="Genomic_DNA"/>
</dbReference>
<comment type="caution">
    <text evidence="2">The sequence shown here is derived from an EMBL/GenBank/DDBJ whole genome shotgun (WGS) entry which is preliminary data.</text>
</comment>
<dbReference type="InterPro" id="IPR029044">
    <property type="entry name" value="Nucleotide-diphossugar_trans"/>
</dbReference>
<reference evidence="2 3" key="1">
    <citation type="submission" date="2011-12" db="EMBL/GenBank/DDBJ databases">
        <title>The Genome Sequence of Prevotella maculosa OT 289.</title>
        <authorList>
            <consortium name="The Broad Institute Genome Sequencing Platform"/>
            <person name="Earl A."/>
            <person name="Ward D."/>
            <person name="Feldgarden M."/>
            <person name="Gevers D."/>
            <person name="Izard J."/>
            <person name="Blanton J.M."/>
            <person name="Mathney J."/>
            <person name="Tanner A.C."/>
            <person name="Dewhirst F.E."/>
            <person name="Young S.K."/>
            <person name="Zeng Q."/>
            <person name="Gargeya S."/>
            <person name="Fitzgerald M."/>
            <person name="Haas B."/>
            <person name="Abouelleil A."/>
            <person name="Alvarado L."/>
            <person name="Arachchi H.M."/>
            <person name="Berlin A."/>
            <person name="Chapman S.B."/>
            <person name="Gearin G."/>
            <person name="Goldberg J."/>
            <person name="Griggs A."/>
            <person name="Gujja S."/>
            <person name="Hansen M."/>
            <person name="Heiman D."/>
            <person name="Howarth C."/>
            <person name="Larimer J."/>
            <person name="Lui A."/>
            <person name="MacDonald P.J.P."/>
            <person name="McCowen C."/>
            <person name="Montmayeur A."/>
            <person name="Murphy C."/>
            <person name="Neiman D."/>
            <person name="Pearson M."/>
            <person name="Priest M."/>
            <person name="Roberts A."/>
            <person name="Saif S."/>
            <person name="Shea T."/>
            <person name="Sisk P."/>
            <person name="Stolte C."/>
            <person name="Sykes S."/>
            <person name="Wortman J."/>
            <person name="Nusbaum C."/>
            <person name="Birren B."/>
        </authorList>
    </citation>
    <scope>NUCLEOTIDE SEQUENCE [LARGE SCALE GENOMIC DNA]</scope>
    <source>
        <strain evidence="2 3">OT 289</strain>
    </source>
</reference>
<proteinExistence type="predicted"/>
<dbReference type="PANTHER" id="PTHR22916:SF3">
    <property type="entry name" value="UDP-GLCNAC:BETAGAL BETA-1,3-N-ACETYLGLUCOSAMINYLTRANSFERASE-LIKE PROTEIN 1"/>
    <property type="match status" value="1"/>
</dbReference>
<keyword evidence="3" id="KW-1185">Reference proteome</keyword>
<dbReference type="Gene3D" id="3.90.550.10">
    <property type="entry name" value="Spore Coat Polysaccharide Biosynthesis Protein SpsA, Chain A"/>
    <property type="match status" value="1"/>
</dbReference>
<dbReference type="PATRIC" id="fig|999422.3.peg.2286"/>
<dbReference type="PANTHER" id="PTHR22916">
    <property type="entry name" value="GLYCOSYLTRANSFERASE"/>
    <property type="match status" value="1"/>
</dbReference>
<name>H1HPT0_9BACT</name>
<gene>
    <name evidence="2" type="ORF">HMPREF9944_02255</name>
</gene>
<evidence type="ECO:0000259" key="1">
    <source>
        <dbReference type="Pfam" id="PF00535"/>
    </source>
</evidence>
<organism evidence="2 3">
    <name type="scientific">Segatella maculosa OT 289</name>
    <dbReference type="NCBI Taxonomy" id="999422"/>
    <lineage>
        <taxon>Bacteria</taxon>
        <taxon>Pseudomonadati</taxon>
        <taxon>Bacteroidota</taxon>
        <taxon>Bacteroidia</taxon>
        <taxon>Bacteroidales</taxon>
        <taxon>Prevotellaceae</taxon>
        <taxon>Segatella</taxon>
    </lineage>
</organism>
<evidence type="ECO:0000313" key="3">
    <source>
        <dbReference type="Proteomes" id="UP000003167"/>
    </source>
</evidence>
<dbReference type="STRING" id="999422.HMPREF9944_02255"/>
<protein>
    <recommendedName>
        <fullName evidence="1">Glycosyltransferase 2-like domain-containing protein</fullName>
    </recommendedName>
</protein>
<feature type="domain" description="Glycosyltransferase 2-like" evidence="1">
    <location>
        <begin position="12"/>
        <end position="159"/>
    </location>
</feature>
<dbReference type="HOGENOM" id="CLU_025996_25_0_10"/>
<dbReference type="InterPro" id="IPR001173">
    <property type="entry name" value="Glyco_trans_2-like"/>
</dbReference>
<dbReference type="OrthoDB" id="1114838at2"/>
<dbReference type="Proteomes" id="UP000003167">
    <property type="component" value="Unassembled WGS sequence"/>
</dbReference>
<sequence length="329" mass="38609">MFNENGKRYLLSIIIPMYNAGKYIERCLSSCYHQDIDEIQYEVIVIDDGSTDDGYEKVMNWKMLHENLQYIHQENQGQSIARNHGMTFARGEYVWFLDADDEIEQNCLSYLLNEVSAHNLDMLTFNELLSYDDGRSLILDQFGMPYNMILTGEEYYKKGFKARAMSSSIVRFTLISDNHLSFQTKRVGEDVELCYKVMAYSNRAEFINKTPYIYHVNIESVTQKNKNDPKVIIGKLQDALAVSDSLKQLALELKLKKPVLAVYIEKRVEQIIFGILYSVWKQRREFEKAKVLQPFIETLKEKGVLPFHIHFSQLKKYIFTHLFINRVLR</sequence>
<dbReference type="GO" id="GO:0016758">
    <property type="term" value="F:hexosyltransferase activity"/>
    <property type="evidence" value="ECO:0007669"/>
    <property type="project" value="UniProtKB-ARBA"/>
</dbReference>
<dbReference type="SUPFAM" id="SSF53448">
    <property type="entry name" value="Nucleotide-diphospho-sugar transferases"/>
    <property type="match status" value="1"/>
</dbReference>
<dbReference type="RefSeq" id="WP_008566244.1">
    <property type="nucleotide sequence ID" value="NZ_JH594509.1"/>
</dbReference>
<dbReference type="AlphaFoldDB" id="H1HPT0"/>
<evidence type="ECO:0000313" key="2">
    <source>
        <dbReference type="EMBL" id="EHO67154.1"/>
    </source>
</evidence>